<sequence>MNSIFILLIVFIIAFLGFIGLIFLIAFLASQSRKKKQEAVLATLPEGAKLKAIVRYNKGKQQTKILKMKAFQGSGVLYVLDKKIIFQDTLNQNPYSFDLKTAAVNWVGINAANGALNWFKVSDEQTEYYFNVESGMFIWHTSSGKPTTEQICNNLKSLQLEVV</sequence>
<evidence type="ECO:0000256" key="1">
    <source>
        <dbReference type="SAM" id="Phobius"/>
    </source>
</evidence>
<protein>
    <submittedName>
        <fullName evidence="2">Uncharacterized protein</fullName>
    </submittedName>
</protein>
<keyword evidence="1" id="KW-1133">Transmembrane helix</keyword>
<reference evidence="2" key="1">
    <citation type="journal article" date="2013" name="Lancet">
        <title>First case of E anophelis outbreak in an intensive-care unit.</title>
        <authorList>
            <person name="Teo J."/>
            <person name="Tan S.Y."/>
            <person name="Tay M."/>
            <person name="Ding Y."/>
            <person name="Kjelleberg S."/>
            <person name="Givskov M."/>
            <person name="Lin R.T."/>
            <person name="Yang L."/>
        </authorList>
    </citation>
    <scope>NUCLEOTIDE SEQUENCE [LARGE SCALE GENOMIC DNA]</scope>
    <source>
        <strain evidence="2">NUHP1</strain>
    </source>
</reference>
<dbReference type="KEGG" id="eao:BD94_3596"/>
<dbReference type="STRING" id="1338011.BD94_3596"/>
<dbReference type="eggNOG" id="ENOG5032UHP">
    <property type="taxonomic scope" value="Bacteria"/>
</dbReference>
<keyword evidence="1" id="KW-0472">Membrane</keyword>
<accession>A0A077EIA1</accession>
<dbReference type="RefSeq" id="WP_024565655.1">
    <property type="nucleotide sequence ID" value="NZ_CP007547.1"/>
</dbReference>
<evidence type="ECO:0000313" key="2">
    <source>
        <dbReference type="EMBL" id="AIL47371.1"/>
    </source>
</evidence>
<dbReference type="AlphaFoldDB" id="A0A077EIA1"/>
<dbReference type="HOGENOM" id="CLU_1624542_0_0_10"/>
<dbReference type="EMBL" id="CP007547">
    <property type="protein sequence ID" value="AIL47371.1"/>
    <property type="molecule type" value="Genomic_DNA"/>
</dbReference>
<organism evidence="2 3">
    <name type="scientific">Elizabethkingia anophelis NUHP1</name>
    <dbReference type="NCBI Taxonomy" id="1338011"/>
    <lineage>
        <taxon>Bacteria</taxon>
        <taxon>Pseudomonadati</taxon>
        <taxon>Bacteroidota</taxon>
        <taxon>Flavobacteriia</taxon>
        <taxon>Flavobacteriales</taxon>
        <taxon>Weeksellaceae</taxon>
        <taxon>Elizabethkingia</taxon>
    </lineage>
</organism>
<keyword evidence="1" id="KW-0812">Transmembrane</keyword>
<gene>
    <name evidence="2" type="ORF">BD94_3596</name>
</gene>
<proteinExistence type="predicted"/>
<name>A0A077EIA1_9FLAO</name>
<evidence type="ECO:0000313" key="3">
    <source>
        <dbReference type="Proteomes" id="UP000028933"/>
    </source>
</evidence>
<feature type="transmembrane region" description="Helical" evidence="1">
    <location>
        <begin position="6"/>
        <end position="29"/>
    </location>
</feature>
<reference evidence="2" key="2">
    <citation type="journal article" date="2015" name="Genome Biol. Evol.">
        <title>Complete Genome Sequence and Transcriptomic Analysis of the Novel Pathogen Elizabethkingia anophelis in Response to Oxidative Stress.</title>
        <authorList>
            <person name="Li Y."/>
            <person name="Liu Y."/>
            <person name="Chew S.C."/>
            <person name="Tay M."/>
            <person name="Salido M.M."/>
            <person name="Teo J."/>
            <person name="Lauro F.M."/>
            <person name="Givskov M."/>
            <person name="Yang L."/>
        </authorList>
    </citation>
    <scope>NUCLEOTIDE SEQUENCE</scope>
    <source>
        <strain evidence="2">NUHP1</strain>
    </source>
</reference>
<dbReference type="Proteomes" id="UP000028933">
    <property type="component" value="Chromosome"/>
</dbReference>